<dbReference type="GO" id="GO:0004308">
    <property type="term" value="F:exo-alpha-sialidase activity"/>
    <property type="evidence" value="ECO:0007669"/>
    <property type="project" value="InterPro"/>
</dbReference>
<dbReference type="SUPFAM" id="SSF49899">
    <property type="entry name" value="Concanavalin A-like lectins/glucanases"/>
    <property type="match status" value="1"/>
</dbReference>
<dbReference type="Pfam" id="PF11052">
    <property type="entry name" value="Tr-sialidase_C"/>
    <property type="match status" value="1"/>
</dbReference>
<feature type="non-terminal residue" evidence="3">
    <location>
        <position position="1"/>
    </location>
</feature>
<feature type="compositionally biased region" description="Polar residues" evidence="1">
    <location>
        <begin position="165"/>
        <end position="174"/>
    </location>
</feature>
<dbReference type="Proteomes" id="UP000007350">
    <property type="component" value="Unassembled WGS sequence"/>
</dbReference>
<feature type="domain" description="Trans-sialidase C-terminal" evidence="2">
    <location>
        <begin position="1"/>
        <end position="144"/>
    </location>
</feature>
<feature type="region of interest" description="Disordered" evidence="1">
    <location>
        <begin position="165"/>
        <end position="200"/>
    </location>
</feature>
<proteinExistence type="predicted"/>
<reference evidence="3 4" key="1">
    <citation type="journal article" date="2012" name="BMC Genomics">
        <title>Comparative genomic analysis of human infective Trypanosoma cruzi lineages with the bat-restricted subspecies T. cruzi marinkellei.</title>
        <authorList>
            <person name="Franzen O."/>
            <person name="Talavera-Lopez C."/>
            <person name="Ochaya S."/>
            <person name="Butler C.E."/>
            <person name="Messenger L.A."/>
            <person name="Lewis M.D."/>
            <person name="Llewellyn M.S."/>
            <person name="Marinkelle C.J."/>
            <person name="Tyler K.M."/>
            <person name="Miles M.A."/>
            <person name="Andersson B."/>
        </authorList>
    </citation>
    <scope>NUCLEOTIDE SEQUENCE [LARGE SCALE GENOMIC DNA]</scope>
    <source>
        <strain evidence="3 4">B7</strain>
    </source>
</reference>
<evidence type="ECO:0000256" key="1">
    <source>
        <dbReference type="SAM" id="MobiDB-lite"/>
    </source>
</evidence>
<dbReference type="InterPro" id="IPR008377">
    <property type="entry name" value="Sialidase_trypan"/>
</dbReference>
<name>K2MK68_TRYCR</name>
<evidence type="ECO:0000313" key="4">
    <source>
        <dbReference type="Proteomes" id="UP000007350"/>
    </source>
</evidence>
<gene>
    <name evidence="3" type="ORF">MOQ_010239</name>
</gene>
<sequence>HFANYKFTLVATVSIDGVPEGGATIPVMGARTGSEGKNKLMELSYDSEKKWRVVCGGKTTEKHSRDWETEGERHVVILLRNDNQFSAYVDGKSVGGGAPCNLDTTDLKEISHFYIGGDGGSTGRREGVSVTVTNVLLYNRPLSSAEITAINTKNFFTSTLADPQTVDGSNSLSAVSRPKRSAEHLPAGATGEGTARDGGENVDGGTYCGSGVLPSLLLLLLGLWGFAAL</sequence>
<dbReference type="Gene3D" id="2.60.120.200">
    <property type="match status" value="1"/>
</dbReference>
<protein>
    <submittedName>
        <fullName evidence="3">Trans-sialidase, putative</fullName>
    </submittedName>
</protein>
<dbReference type="Pfam" id="PF22925">
    <property type="entry name" value="TS_C"/>
    <property type="match status" value="1"/>
</dbReference>
<comment type="caution">
    <text evidence="3">The sequence shown here is derived from an EMBL/GenBank/DDBJ whole genome shotgun (WGS) entry which is preliminary data.</text>
</comment>
<dbReference type="PRINTS" id="PR01803">
    <property type="entry name" value="TCSIALIDASE"/>
</dbReference>
<accession>K2MK68</accession>
<dbReference type="InterPro" id="IPR013320">
    <property type="entry name" value="ConA-like_dom_sf"/>
</dbReference>
<evidence type="ECO:0000313" key="3">
    <source>
        <dbReference type="EMBL" id="EKF26084.1"/>
    </source>
</evidence>
<dbReference type="InterPro" id="IPR055239">
    <property type="entry name" value="TS_C"/>
</dbReference>
<evidence type="ECO:0000259" key="2">
    <source>
        <dbReference type="Pfam" id="PF22925"/>
    </source>
</evidence>
<dbReference type="AlphaFoldDB" id="K2MK68"/>
<dbReference type="InterPro" id="IPR021287">
    <property type="entry name" value="Trans-sialidase_CS"/>
</dbReference>
<dbReference type="EMBL" id="AHKC01022379">
    <property type="protein sequence ID" value="EKF26084.1"/>
    <property type="molecule type" value="Genomic_DNA"/>
</dbReference>
<organism evidence="3 4">
    <name type="scientific">Trypanosoma cruzi marinkellei</name>
    <dbReference type="NCBI Taxonomy" id="85056"/>
    <lineage>
        <taxon>Eukaryota</taxon>
        <taxon>Discoba</taxon>
        <taxon>Euglenozoa</taxon>
        <taxon>Kinetoplastea</taxon>
        <taxon>Metakinetoplastina</taxon>
        <taxon>Trypanosomatida</taxon>
        <taxon>Trypanosomatidae</taxon>
        <taxon>Trypanosoma</taxon>
        <taxon>Schizotrypanum</taxon>
    </lineage>
</organism>
<keyword evidence="4" id="KW-1185">Reference proteome</keyword>